<dbReference type="Proteomes" id="UP001291623">
    <property type="component" value="Unassembled WGS sequence"/>
</dbReference>
<reference evidence="1" key="1">
    <citation type="submission" date="2023-12" db="EMBL/GenBank/DDBJ databases">
        <title>Genome assembly of Anisodus tanguticus.</title>
        <authorList>
            <person name="Wang Y.-J."/>
        </authorList>
    </citation>
    <scope>NUCLEOTIDE SEQUENCE</scope>
    <source>
        <strain evidence="1">KB-2021</strain>
        <tissue evidence="1">Leaf</tissue>
    </source>
</reference>
<comment type="caution">
    <text evidence="1">The sequence shown here is derived from an EMBL/GenBank/DDBJ whole genome shotgun (WGS) entry which is preliminary data.</text>
</comment>
<name>A0AAE1UXM6_9SOLA</name>
<keyword evidence="2" id="KW-1185">Reference proteome</keyword>
<organism evidence="1 2">
    <name type="scientific">Anisodus tanguticus</name>
    <dbReference type="NCBI Taxonomy" id="243964"/>
    <lineage>
        <taxon>Eukaryota</taxon>
        <taxon>Viridiplantae</taxon>
        <taxon>Streptophyta</taxon>
        <taxon>Embryophyta</taxon>
        <taxon>Tracheophyta</taxon>
        <taxon>Spermatophyta</taxon>
        <taxon>Magnoliopsida</taxon>
        <taxon>eudicotyledons</taxon>
        <taxon>Gunneridae</taxon>
        <taxon>Pentapetalae</taxon>
        <taxon>asterids</taxon>
        <taxon>lamiids</taxon>
        <taxon>Solanales</taxon>
        <taxon>Solanaceae</taxon>
        <taxon>Solanoideae</taxon>
        <taxon>Hyoscyameae</taxon>
        <taxon>Anisodus</taxon>
    </lineage>
</organism>
<dbReference type="EMBL" id="JAVYJV010000017">
    <property type="protein sequence ID" value="KAK4348848.1"/>
    <property type="molecule type" value="Genomic_DNA"/>
</dbReference>
<proteinExistence type="predicted"/>
<evidence type="ECO:0000313" key="1">
    <source>
        <dbReference type="EMBL" id="KAK4348848.1"/>
    </source>
</evidence>
<gene>
    <name evidence="1" type="ORF">RND71_031603</name>
</gene>
<sequence length="124" mass="14920">MNRYNSIRKSITNLTIFPNLYNATFRTLSLRTTSPIYCNSLKFNDSKNYKCRNKPRDDQLDGMIGKQLWRMGVCWEKRAKTRETEVRGAKLFNLFYELWWFHGMTKQKIRNEKNSTLKEHTSQK</sequence>
<accession>A0AAE1UXM6</accession>
<dbReference type="AlphaFoldDB" id="A0AAE1UXM6"/>
<protein>
    <submittedName>
        <fullName evidence="1">Uncharacterized protein</fullName>
    </submittedName>
</protein>
<evidence type="ECO:0000313" key="2">
    <source>
        <dbReference type="Proteomes" id="UP001291623"/>
    </source>
</evidence>